<gene>
    <name evidence="1" type="ORF">Pmar_PMAR006567</name>
</gene>
<keyword evidence="2" id="KW-1185">Reference proteome</keyword>
<dbReference type="InParanoid" id="C5LTT0"/>
<name>C5LTT0_PERM5</name>
<protein>
    <submittedName>
        <fullName evidence="1">Uncharacterized protein</fullName>
    </submittedName>
</protein>
<evidence type="ECO:0000313" key="1">
    <source>
        <dbReference type="EMBL" id="EEQ99892.1"/>
    </source>
</evidence>
<dbReference type="GeneID" id="9052080"/>
<dbReference type="AlphaFoldDB" id="C5LTT0"/>
<organism evidence="2">
    <name type="scientific">Perkinsus marinus (strain ATCC 50983 / TXsc)</name>
    <dbReference type="NCBI Taxonomy" id="423536"/>
    <lineage>
        <taxon>Eukaryota</taxon>
        <taxon>Sar</taxon>
        <taxon>Alveolata</taxon>
        <taxon>Perkinsozoa</taxon>
        <taxon>Perkinsea</taxon>
        <taxon>Perkinsida</taxon>
        <taxon>Perkinsidae</taxon>
        <taxon>Perkinsus</taxon>
    </lineage>
</organism>
<dbReference type="OrthoDB" id="10006218at2759"/>
<sequence>MLFKRYFKDAAISKPKTKHGIEVHYDSVGTSLYNRKEEQAAKGTMKILFSSTIAVAPSGKKGSWREDGCVVDFSGWLRRVVPVGQMEEVLLKVDIEGSEWGQETLSIPSRLFLLKIRADGAPH</sequence>
<proteinExistence type="predicted"/>
<dbReference type="RefSeq" id="XP_002767175.1">
    <property type="nucleotide sequence ID" value="XM_002767129.1"/>
</dbReference>
<dbReference type="Proteomes" id="UP000007800">
    <property type="component" value="Unassembled WGS sequence"/>
</dbReference>
<reference evidence="1 2" key="1">
    <citation type="submission" date="2008-07" db="EMBL/GenBank/DDBJ databases">
        <authorList>
            <person name="El-Sayed N."/>
            <person name="Caler E."/>
            <person name="Inman J."/>
            <person name="Amedeo P."/>
            <person name="Hass B."/>
            <person name="Wortman J."/>
        </authorList>
    </citation>
    <scope>NUCLEOTIDE SEQUENCE [LARGE SCALE GENOMIC DNA]</scope>
    <source>
        <strain evidence="2">ATCC 50983 / TXsc</strain>
    </source>
</reference>
<accession>C5LTT0</accession>
<evidence type="ECO:0000313" key="2">
    <source>
        <dbReference type="Proteomes" id="UP000007800"/>
    </source>
</evidence>
<dbReference type="EMBL" id="GG685402">
    <property type="protein sequence ID" value="EEQ99892.1"/>
    <property type="molecule type" value="Genomic_DNA"/>
</dbReference>